<sequence length="147" mass="16738">MKNLFLFITLALLACVIISCKRDPFAANYDIEAFSLKDFNDHKELAKFLEPHFPPGTPRKYIEHILIDVGKMQKTAEVPWDVYKDASGLGHGNKYKDILKSFKSDHKVVYRAAGSSNIVSWMVAAHYDEKDNLLLMDAYGNLISKKE</sequence>
<organism evidence="1 2">
    <name type="scientific">Micavibrio aeruginosavorus</name>
    <dbReference type="NCBI Taxonomy" id="349221"/>
    <lineage>
        <taxon>Bacteria</taxon>
        <taxon>Pseudomonadati</taxon>
        <taxon>Bdellovibrionota</taxon>
        <taxon>Bdellovibrionia</taxon>
        <taxon>Bdellovibrionales</taxon>
        <taxon>Pseudobdellovibrionaceae</taxon>
        <taxon>Micavibrio</taxon>
    </lineage>
</organism>
<evidence type="ECO:0000313" key="1">
    <source>
        <dbReference type="EMBL" id="PZP54838.1"/>
    </source>
</evidence>
<accession>A0A2W5FHT1</accession>
<proteinExistence type="predicted"/>
<comment type="caution">
    <text evidence="1">The sequence shown here is derived from an EMBL/GenBank/DDBJ whole genome shotgun (WGS) entry which is preliminary data.</text>
</comment>
<dbReference type="PROSITE" id="PS51257">
    <property type="entry name" value="PROKAR_LIPOPROTEIN"/>
    <property type="match status" value="1"/>
</dbReference>
<evidence type="ECO:0008006" key="3">
    <source>
        <dbReference type="Google" id="ProtNLM"/>
    </source>
</evidence>
<reference evidence="1 2" key="1">
    <citation type="submission" date="2017-08" db="EMBL/GenBank/DDBJ databases">
        <title>Infants hospitalized years apart are colonized by the same room-sourced microbial strains.</title>
        <authorList>
            <person name="Brooks B."/>
            <person name="Olm M.R."/>
            <person name="Firek B.A."/>
            <person name="Baker R."/>
            <person name="Thomas B.C."/>
            <person name="Morowitz M.J."/>
            <person name="Banfield J.F."/>
        </authorList>
    </citation>
    <scope>NUCLEOTIDE SEQUENCE [LARGE SCALE GENOMIC DNA]</scope>
    <source>
        <strain evidence="1">S2_006_000_R2_64</strain>
    </source>
</reference>
<dbReference type="EMBL" id="QFOT01000106">
    <property type="protein sequence ID" value="PZP54838.1"/>
    <property type="molecule type" value="Genomic_DNA"/>
</dbReference>
<evidence type="ECO:0000313" key="2">
    <source>
        <dbReference type="Proteomes" id="UP000249739"/>
    </source>
</evidence>
<dbReference type="Proteomes" id="UP000249739">
    <property type="component" value="Unassembled WGS sequence"/>
</dbReference>
<protein>
    <recommendedName>
        <fullName evidence="3">Lipoprotein</fullName>
    </recommendedName>
</protein>
<dbReference type="AlphaFoldDB" id="A0A2W5FHT1"/>
<name>A0A2W5FHT1_9BACT</name>
<gene>
    <name evidence="1" type="ORF">DI586_08695</name>
</gene>